<keyword evidence="9" id="KW-0813">Transport</keyword>
<evidence type="ECO:0000256" key="1">
    <source>
        <dbReference type="ARBA" id="ARBA00004429"/>
    </source>
</evidence>
<dbReference type="STRING" id="888062.HMPREF9083_0674"/>
<evidence type="ECO:0000256" key="6">
    <source>
        <dbReference type="ARBA" id="ARBA00023053"/>
    </source>
</evidence>
<evidence type="ECO:0000256" key="7">
    <source>
        <dbReference type="ARBA" id="ARBA00023136"/>
    </source>
</evidence>
<feature type="transmembrane region" description="Helical" evidence="9">
    <location>
        <begin position="215"/>
        <end position="232"/>
    </location>
</feature>
<keyword evidence="7 9" id="KW-0472">Membrane</keyword>
<dbReference type="PANTHER" id="PTHR30341">
    <property type="entry name" value="SODIUM ION/PROTON ANTIPORTER NHAA-RELATED"/>
    <property type="match status" value="1"/>
</dbReference>
<dbReference type="EMBL" id="AFBB01000012">
    <property type="protein sequence ID" value="EGF14223.1"/>
    <property type="molecule type" value="Genomic_DNA"/>
</dbReference>
<evidence type="ECO:0000256" key="3">
    <source>
        <dbReference type="ARBA" id="ARBA00022475"/>
    </source>
</evidence>
<evidence type="ECO:0000256" key="9">
    <source>
        <dbReference type="HAMAP-Rule" id="MF_01844"/>
    </source>
</evidence>
<feature type="transmembrane region" description="Helical" evidence="9">
    <location>
        <begin position="12"/>
        <end position="30"/>
    </location>
</feature>
<reference evidence="10 11" key="1">
    <citation type="submission" date="2011-02" db="EMBL/GenBank/DDBJ databases">
        <authorList>
            <person name="Muzny D."/>
            <person name="Qin X."/>
            <person name="Deng J."/>
            <person name="Jiang H."/>
            <person name="Liu Y."/>
            <person name="Qu J."/>
            <person name="Song X.-Z."/>
            <person name="Zhang L."/>
            <person name="Thornton R."/>
            <person name="Coyle M."/>
            <person name="Francisco L."/>
            <person name="Jackson L."/>
            <person name="Javaid M."/>
            <person name="Korchina V."/>
            <person name="Kovar C."/>
            <person name="Mata R."/>
            <person name="Mathew T."/>
            <person name="Ngo R."/>
            <person name="Nguyen L."/>
            <person name="Nguyen N."/>
            <person name="Okwuonu G."/>
            <person name="Ongeri F."/>
            <person name="Pham C."/>
            <person name="Simmons D."/>
            <person name="Wilczek-Boney K."/>
            <person name="Hale W."/>
            <person name="Jakkamsetti A."/>
            <person name="Pham P."/>
            <person name="Ruth R."/>
            <person name="San Lucas F."/>
            <person name="Warren J."/>
            <person name="Zhang J."/>
            <person name="Zhao Z."/>
            <person name="Zhou C."/>
            <person name="Zhu D."/>
            <person name="Lee S."/>
            <person name="Bess C."/>
            <person name="Blankenburg K."/>
            <person name="Forbes L."/>
            <person name="Fu Q."/>
            <person name="Gubbala S."/>
            <person name="Hirani K."/>
            <person name="Jayaseelan J.C."/>
            <person name="Lara F."/>
            <person name="Munidasa M."/>
            <person name="Palculict T."/>
            <person name="Patil S."/>
            <person name="Pu L.-L."/>
            <person name="Saada N."/>
            <person name="Tang L."/>
            <person name="Weissenberger G."/>
            <person name="Zhu Y."/>
            <person name="Hemphill L."/>
            <person name="Shang Y."/>
            <person name="Youmans B."/>
            <person name="Ayvaz T."/>
            <person name="Ross M."/>
            <person name="Santibanez J."/>
            <person name="Aqrawi P."/>
            <person name="Gross S."/>
            <person name="Joshi V."/>
            <person name="Fowler G."/>
            <person name="Nazareth L."/>
            <person name="Reid J."/>
            <person name="Worley K."/>
            <person name="Petrosino J."/>
            <person name="Highlander S."/>
            <person name="Gibbs R."/>
        </authorList>
    </citation>
    <scope>NUCLEOTIDE SEQUENCE [LARGE SCALE GENOMIC DNA]</scope>
    <source>
        <strain evidence="10 11">DSM 19965</strain>
    </source>
</reference>
<sequence>MFIITKIEVYQYIIFYDIIKLLFNGIFPFLKKEYVLKKLINSFINHEAAGGMILLFFAVLALIIANSPLAHFYEHLLHQEITLGFSSFGIEMSFLHWINDGLMVIFFFVVGMEIKREFLYGELKSLSATIMPITAAIGGMIVPAILYFAVNAGLPTAGGWGIPMATDIAFALGVIMLVARNAPPGLVVFLTALAIVDDLGAIVVIALFYSTDVSFIALASGLAALLVAFIFNRMKVKSFIPYLLAGLVAWYAFLNAGIHPTIAGVLLGFTIPAGENSLLEKLEHALAPWSSFFVMPVFALANAGVSVSGGIGDIFSPIGIGIILGLCVGKPLGICGAVMLIKKLFKGDIPGKARKLQLIATGALGGIGFTMSIFIASLAMDTPHHLEVAKLSILCASLISGIIGMVLFKVDEKLHKS</sequence>
<keyword evidence="11" id="KW-1185">Reference proteome</keyword>
<dbReference type="GO" id="GO:0005886">
    <property type="term" value="C:plasma membrane"/>
    <property type="evidence" value="ECO:0007669"/>
    <property type="project" value="UniProtKB-SubCell"/>
</dbReference>
<evidence type="ECO:0000256" key="2">
    <source>
        <dbReference type="ARBA" id="ARBA00022449"/>
    </source>
</evidence>
<evidence type="ECO:0000313" key="10">
    <source>
        <dbReference type="EMBL" id="EGF14223.1"/>
    </source>
</evidence>
<dbReference type="Gene3D" id="1.20.1530.10">
    <property type="entry name" value="Na+/H+ antiporter like domain"/>
    <property type="match status" value="1"/>
</dbReference>
<comment type="subcellular location">
    <subcellularLocation>
        <location evidence="1">Cell inner membrane</location>
        <topology evidence="1">Multi-pass membrane protein</topology>
    </subcellularLocation>
    <subcellularLocation>
        <location evidence="9">Cell membrane</location>
        <topology evidence="9">Multi-pass membrane protein</topology>
    </subcellularLocation>
</comment>
<feature type="transmembrane region" description="Helical" evidence="9">
    <location>
        <begin position="286"/>
        <end position="308"/>
    </location>
</feature>
<organism evidence="10 11">
    <name type="scientific">Dialister micraerophilus DSM 19965</name>
    <dbReference type="NCBI Taxonomy" id="888062"/>
    <lineage>
        <taxon>Bacteria</taxon>
        <taxon>Bacillati</taxon>
        <taxon>Bacillota</taxon>
        <taxon>Negativicutes</taxon>
        <taxon>Veillonellales</taxon>
        <taxon>Veillonellaceae</taxon>
        <taxon>Dialister</taxon>
    </lineage>
</organism>
<evidence type="ECO:0000256" key="5">
    <source>
        <dbReference type="ARBA" id="ARBA00022989"/>
    </source>
</evidence>
<dbReference type="Proteomes" id="UP000003503">
    <property type="component" value="Unassembled WGS sequence"/>
</dbReference>
<name>F2BWV6_9FIRM</name>
<gene>
    <name evidence="9 10" type="primary">nhaA</name>
    <name evidence="10" type="ORF">HMPREF9083_0674</name>
</gene>
<comment type="catalytic activity">
    <reaction evidence="9">
        <text>Na(+)(in) + 2 H(+)(out) = Na(+)(out) + 2 H(+)(in)</text>
        <dbReference type="Rhea" id="RHEA:29251"/>
        <dbReference type="ChEBI" id="CHEBI:15378"/>
        <dbReference type="ChEBI" id="CHEBI:29101"/>
    </reaction>
</comment>
<keyword evidence="5 9" id="KW-1133">Transmembrane helix</keyword>
<feature type="transmembrane region" description="Helical" evidence="9">
    <location>
        <begin position="93"/>
        <end position="114"/>
    </location>
</feature>
<dbReference type="GO" id="GO:0006885">
    <property type="term" value="P:regulation of pH"/>
    <property type="evidence" value="ECO:0007669"/>
    <property type="project" value="UniProtKB-UniRule"/>
</dbReference>
<dbReference type="InterPro" id="IPR023171">
    <property type="entry name" value="Na/H_antiporter_dom_sf"/>
</dbReference>
<feature type="transmembrane region" description="Helical" evidence="9">
    <location>
        <begin position="314"/>
        <end position="338"/>
    </location>
</feature>
<keyword evidence="9" id="KW-0406">Ion transport</keyword>
<keyword evidence="6 9" id="KW-0915">Sodium</keyword>
<feature type="transmembrane region" description="Helical" evidence="9">
    <location>
        <begin position="239"/>
        <end position="256"/>
    </location>
</feature>
<dbReference type="Pfam" id="PF06965">
    <property type="entry name" value="Na_H_antiport_1"/>
    <property type="match status" value="1"/>
</dbReference>
<evidence type="ECO:0000256" key="8">
    <source>
        <dbReference type="ARBA" id="ARBA00023201"/>
    </source>
</evidence>
<evidence type="ECO:0000256" key="4">
    <source>
        <dbReference type="ARBA" id="ARBA00022692"/>
    </source>
</evidence>
<accession>F2BWV6</accession>
<feature type="transmembrane region" description="Helical" evidence="9">
    <location>
        <begin position="160"/>
        <end position="179"/>
    </location>
</feature>
<dbReference type="HOGENOM" id="CLU_015803_1_2_9"/>
<protein>
    <recommendedName>
        <fullName evidence="9">Na(+)/H(+) antiporter NhaA</fullName>
    </recommendedName>
    <alternativeName>
        <fullName evidence="9">Sodium/proton antiporter NhaA</fullName>
    </alternativeName>
</protein>
<dbReference type="PANTHER" id="PTHR30341:SF0">
    <property type="entry name" value="NA(+)_H(+) ANTIPORTER NHAA"/>
    <property type="match status" value="1"/>
</dbReference>
<feature type="transmembrane region" description="Helical" evidence="9">
    <location>
        <begin position="186"/>
        <end position="209"/>
    </location>
</feature>
<feature type="transmembrane region" description="Helical" evidence="9">
    <location>
        <begin position="51"/>
        <end position="73"/>
    </location>
</feature>
<dbReference type="NCBIfam" id="NF007111">
    <property type="entry name" value="PRK09560.1"/>
    <property type="match status" value="1"/>
</dbReference>
<feature type="transmembrane region" description="Helical" evidence="9">
    <location>
        <begin position="126"/>
        <end position="148"/>
    </location>
</feature>
<dbReference type="eggNOG" id="COG3004">
    <property type="taxonomic scope" value="Bacteria"/>
</dbReference>
<keyword evidence="3 9" id="KW-1003">Cell membrane</keyword>
<dbReference type="NCBIfam" id="TIGR00773">
    <property type="entry name" value="NhaA"/>
    <property type="match status" value="1"/>
</dbReference>
<comment type="similarity">
    <text evidence="9">Belongs to the NhaA Na(+)/H(+) (TC 2.A.33) antiporter family.</text>
</comment>
<feature type="transmembrane region" description="Helical" evidence="9">
    <location>
        <begin position="391"/>
        <end position="408"/>
    </location>
</feature>
<dbReference type="AlphaFoldDB" id="F2BWV6"/>
<dbReference type="GO" id="GO:0015385">
    <property type="term" value="F:sodium:proton antiporter activity"/>
    <property type="evidence" value="ECO:0007669"/>
    <property type="project" value="UniProtKB-UniRule"/>
</dbReference>
<comment type="function">
    <text evidence="9">Na(+)/H(+) antiporter that extrudes sodium in exchange for external protons.</text>
</comment>
<evidence type="ECO:0000313" key="11">
    <source>
        <dbReference type="Proteomes" id="UP000003503"/>
    </source>
</evidence>
<feature type="transmembrane region" description="Helical" evidence="9">
    <location>
        <begin position="358"/>
        <end position="379"/>
    </location>
</feature>
<proteinExistence type="inferred from homology"/>
<keyword evidence="2 9" id="KW-0050">Antiport</keyword>
<keyword evidence="8 9" id="KW-0739">Sodium transport</keyword>
<dbReference type="HAMAP" id="MF_01844">
    <property type="entry name" value="NhaA"/>
    <property type="match status" value="1"/>
</dbReference>
<dbReference type="InterPro" id="IPR004670">
    <property type="entry name" value="NhaA"/>
</dbReference>
<keyword evidence="4 9" id="KW-0812">Transmembrane</keyword>
<comment type="caution">
    <text evidence="10">The sequence shown here is derived from an EMBL/GenBank/DDBJ whole genome shotgun (WGS) entry which is preliminary data.</text>
</comment>